<reference evidence="5" key="1">
    <citation type="submission" date="2025-08" db="UniProtKB">
        <authorList>
            <consortium name="Ensembl"/>
        </authorList>
    </citation>
    <scope>IDENTIFICATION</scope>
</reference>
<dbReference type="PROSITE" id="PS50279">
    <property type="entry name" value="BPTI_KUNITZ_2"/>
    <property type="match status" value="1"/>
</dbReference>
<reference evidence="5" key="2">
    <citation type="submission" date="2025-09" db="UniProtKB">
        <authorList>
            <consortium name="Ensembl"/>
        </authorList>
    </citation>
    <scope>IDENTIFICATION</scope>
</reference>
<name>A0A3B4X2Z2_SERLL</name>
<evidence type="ECO:0000256" key="1">
    <source>
        <dbReference type="ARBA" id="ARBA00022690"/>
    </source>
</evidence>
<dbReference type="Proteomes" id="UP000261360">
    <property type="component" value="Unplaced"/>
</dbReference>
<evidence type="ECO:0000313" key="5">
    <source>
        <dbReference type="Ensembl" id="ENSSLDP00000007173.1"/>
    </source>
</evidence>
<dbReference type="SUPFAM" id="SSF57362">
    <property type="entry name" value="BPTI-like"/>
    <property type="match status" value="1"/>
</dbReference>
<dbReference type="Gene3D" id="4.10.410.10">
    <property type="entry name" value="Pancreatic trypsin inhibitor Kunitz domain"/>
    <property type="match status" value="1"/>
</dbReference>
<accession>A0A3B4X2Z2</accession>
<dbReference type="AlphaFoldDB" id="A0A3B4X2Z2"/>
<dbReference type="GO" id="GO:0004867">
    <property type="term" value="F:serine-type endopeptidase inhibitor activity"/>
    <property type="evidence" value="ECO:0007669"/>
    <property type="project" value="UniProtKB-KW"/>
</dbReference>
<dbReference type="SMART" id="SM00131">
    <property type="entry name" value="KU"/>
    <property type="match status" value="1"/>
</dbReference>
<evidence type="ECO:0000256" key="2">
    <source>
        <dbReference type="ARBA" id="ARBA00022900"/>
    </source>
</evidence>
<dbReference type="Pfam" id="PF00014">
    <property type="entry name" value="Kunitz_BPTI"/>
    <property type="match status" value="1"/>
</dbReference>
<keyword evidence="3" id="KW-1015">Disulfide bond</keyword>
<dbReference type="InterPro" id="IPR020901">
    <property type="entry name" value="Prtase_inh_Kunz-CS"/>
</dbReference>
<proteinExistence type="predicted"/>
<dbReference type="Ensembl" id="ENSSLDT00000007401.1">
    <property type="protein sequence ID" value="ENSSLDP00000007173.1"/>
    <property type="gene ID" value="ENSSLDG00000005705.1"/>
</dbReference>
<dbReference type="STRING" id="1841481.ENSSLDP00000007173"/>
<dbReference type="PRINTS" id="PR00759">
    <property type="entry name" value="BASICPTASE"/>
</dbReference>
<dbReference type="GeneTree" id="ENSGT01060000248856"/>
<dbReference type="PROSITE" id="PS00280">
    <property type="entry name" value="BPTI_KUNITZ_1"/>
    <property type="match status" value="1"/>
</dbReference>
<evidence type="ECO:0000313" key="6">
    <source>
        <dbReference type="Proteomes" id="UP000261360"/>
    </source>
</evidence>
<evidence type="ECO:0000259" key="4">
    <source>
        <dbReference type="PROSITE" id="PS50279"/>
    </source>
</evidence>
<keyword evidence="6" id="KW-1185">Reference proteome</keyword>
<dbReference type="InterPro" id="IPR036880">
    <property type="entry name" value="Kunitz_BPTI_sf"/>
</dbReference>
<dbReference type="InterPro" id="IPR002223">
    <property type="entry name" value="Kunitz_BPTI"/>
</dbReference>
<dbReference type="PANTHER" id="PTHR47247">
    <property type="entry name" value="KUNITZ-TYPE PROTEASE INHIBITOR 2"/>
    <property type="match status" value="1"/>
</dbReference>
<dbReference type="PANTHER" id="PTHR47247:SF1">
    <property type="entry name" value="KUNITZ-TYPE PROTEASE INHIBITOR 2"/>
    <property type="match status" value="1"/>
</dbReference>
<sequence length="80" mass="9288">LSSRETILVLRVHQSRTFDIQTLLSYNHLHSKHCKVEPQAGPCRAAFQHWYYNSRTGNCEPFIYGGCRGNKNNYISKENC</sequence>
<organism evidence="5 6">
    <name type="scientific">Seriola lalandi dorsalis</name>
    <dbReference type="NCBI Taxonomy" id="1841481"/>
    <lineage>
        <taxon>Eukaryota</taxon>
        <taxon>Metazoa</taxon>
        <taxon>Chordata</taxon>
        <taxon>Craniata</taxon>
        <taxon>Vertebrata</taxon>
        <taxon>Euteleostomi</taxon>
        <taxon>Actinopterygii</taxon>
        <taxon>Neopterygii</taxon>
        <taxon>Teleostei</taxon>
        <taxon>Neoteleostei</taxon>
        <taxon>Acanthomorphata</taxon>
        <taxon>Carangaria</taxon>
        <taxon>Carangiformes</taxon>
        <taxon>Carangidae</taxon>
        <taxon>Seriola</taxon>
    </lineage>
</organism>
<protein>
    <recommendedName>
        <fullName evidence="4">BPTI/Kunitz inhibitor domain-containing protein</fullName>
    </recommendedName>
</protein>
<evidence type="ECO:0000256" key="3">
    <source>
        <dbReference type="ARBA" id="ARBA00023157"/>
    </source>
</evidence>
<feature type="domain" description="BPTI/Kunitz inhibitor" evidence="4">
    <location>
        <begin position="34"/>
        <end position="80"/>
    </location>
</feature>
<keyword evidence="1" id="KW-0646">Protease inhibitor</keyword>
<keyword evidence="2" id="KW-0722">Serine protease inhibitor</keyword>